<evidence type="ECO:0000256" key="2">
    <source>
        <dbReference type="ARBA" id="ARBA00006645"/>
    </source>
</evidence>
<evidence type="ECO:0000259" key="8">
    <source>
        <dbReference type="Pfam" id="PF21338"/>
    </source>
</evidence>
<keyword evidence="5" id="KW-0238">DNA-binding</keyword>
<dbReference type="SUPFAM" id="SSF55869">
    <property type="entry name" value="DNA topoisomerase I domain"/>
    <property type="match status" value="1"/>
</dbReference>
<dbReference type="InterPro" id="IPR049331">
    <property type="entry name" value="Top1B_N_bact"/>
</dbReference>
<dbReference type="Proteomes" id="UP000001635">
    <property type="component" value="Chromosome"/>
</dbReference>
<comment type="similarity">
    <text evidence="2">Belongs to the type IB topoisomerase family.</text>
</comment>
<evidence type="ECO:0000256" key="1">
    <source>
        <dbReference type="ARBA" id="ARBA00000213"/>
    </source>
</evidence>
<evidence type="ECO:0000259" key="7">
    <source>
        <dbReference type="Pfam" id="PF01028"/>
    </source>
</evidence>
<evidence type="ECO:0000256" key="6">
    <source>
        <dbReference type="ARBA" id="ARBA00023235"/>
    </source>
</evidence>
<dbReference type="InterPro" id="IPR014711">
    <property type="entry name" value="TopoI_cat_a-hlx-sub_euk"/>
</dbReference>
<dbReference type="Gene3D" id="3.30.66.10">
    <property type="entry name" value="DNA topoisomerase I domain"/>
    <property type="match status" value="1"/>
</dbReference>
<dbReference type="GO" id="GO:0003677">
    <property type="term" value="F:DNA binding"/>
    <property type="evidence" value="ECO:0007669"/>
    <property type="project" value="UniProtKB-KW"/>
</dbReference>
<evidence type="ECO:0000256" key="4">
    <source>
        <dbReference type="ARBA" id="ARBA00023029"/>
    </source>
</evidence>
<dbReference type="KEGG" id="cmr:Cycma_4995"/>
<dbReference type="Gene3D" id="3.90.15.10">
    <property type="entry name" value="Topoisomerase I, Chain A, domain 3"/>
    <property type="match status" value="1"/>
</dbReference>
<feature type="domain" description="DNA topoisomerase I catalytic core eukaryotic-type" evidence="7">
    <location>
        <begin position="87"/>
        <end position="301"/>
    </location>
</feature>
<keyword evidence="6 9" id="KW-0413">Isomerase</keyword>
<dbReference type="eggNOG" id="COG3569">
    <property type="taxonomic scope" value="Bacteria"/>
</dbReference>
<dbReference type="Pfam" id="PF01028">
    <property type="entry name" value="Topoisom_I"/>
    <property type="match status" value="1"/>
</dbReference>
<dbReference type="OrthoDB" id="9778962at2"/>
<dbReference type="SUPFAM" id="SSF56349">
    <property type="entry name" value="DNA breaking-rejoining enzymes"/>
    <property type="match status" value="1"/>
</dbReference>
<keyword evidence="4" id="KW-0799">Topoisomerase</keyword>
<evidence type="ECO:0000313" key="10">
    <source>
        <dbReference type="Proteomes" id="UP000001635"/>
    </source>
</evidence>
<comment type="catalytic activity">
    <reaction evidence="1">
        <text>ATP-independent breakage of single-stranded DNA, followed by passage and rejoining.</text>
        <dbReference type="EC" id="5.6.2.1"/>
    </reaction>
</comment>
<keyword evidence="10" id="KW-1185">Reference proteome</keyword>
<dbReference type="HOGENOM" id="CLU_046978_1_1_10"/>
<organism evidence="9 10">
    <name type="scientific">Cyclobacterium marinum (strain ATCC 25205 / DSM 745 / LMG 13164 / NCIMB 1802)</name>
    <name type="common">Flectobacillus marinus</name>
    <dbReference type="NCBI Taxonomy" id="880070"/>
    <lineage>
        <taxon>Bacteria</taxon>
        <taxon>Pseudomonadati</taxon>
        <taxon>Bacteroidota</taxon>
        <taxon>Cytophagia</taxon>
        <taxon>Cytophagales</taxon>
        <taxon>Cyclobacteriaceae</taxon>
        <taxon>Cyclobacterium</taxon>
    </lineage>
</organism>
<sequence length="337" mass="39287">MKAIREIDDSALCIYRKKWARGFRYLNEEGKPIKDKTTLKRLKNLVIPPMWTDVKICRFEEGHIQATGRDKKGRKQYIYHTIYEQNCQLEKFNSLINFAKALPTIRKKSYKAIQTKEWTKEKVLGLMILILDGYGIRIGNKYYQENNDTIGLTTMRRKHMKIDGDGIIFHYNGKSHIDRSVMIDDAQLISLIKEAADLPGYEIFRYQDENGDFQSIDSDEVNEYLAKNMCAEYSSKYFRTWAACRLAIEYYPVALEEKQKNKRKKFSNILINMVASELGNTPSVCRNYYIHPSIMEKIDSQSLPQPNPFRQSASPYALSREEKLGLQIIEKDSINGK</sequence>
<dbReference type="Pfam" id="PF21338">
    <property type="entry name" value="Top1B_N_bact"/>
    <property type="match status" value="1"/>
</dbReference>
<gene>
    <name evidence="9" type="ordered locus">Cycma_4995</name>
</gene>
<evidence type="ECO:0000313" key="9">
    <source>
        <dbReference type="EMBL" id="AEL28679.1"/>
    </source>
</evidence>
<accession>G0J810</accession>
<dbReference type="InterPro" id="IPR035447">
    <property type="entry name" value="DNA_topo_I_N_sf"/>
</dbReference>
<dbReference type="EC" id="5.6.2.1" evidence="3"/>
<protein>
    <recommendedName>
        <fullName evidence="3">DNA topoisomerase</fullName>
        <ecNumber evidence="3">5.6.2.1</ecNumber>
    </recommendedName>
</protein>
<dbReference type="PROSITE" id="PS52038">
    <property type="entry name" value="TOPO_IB_2"/>
    <property type="match status" value="1"/>
</dbReference>
<evidence type="ECO:0000256" key="5">
    <source>
        <dbReference type="ARBA" id="ARBA00023125"/>
    </source>
</evidence>
<dbReference type="RefSeq" id="WP_014022959.1">
    <property type="nucleotide sequence ID" value="NC_015914.1"/>
</dbReference>
<dbReference type="InterPro" id="IPR011010">
    <property type="entry name" value="DNA_brk_join_enz"/>
</dbReference>
<dbReference type="InterPro" id="IPR001631">
    <property type="entry name" value="TopoI"/>
</dbReference>
<feature type="domain" description="DNA topoisomerase IB N-terminal" evidence="8">
    <location>
        <begin position="22"/>
        <end position="70"/>
    </location>
</feature>
<evidence type="ECO:0000256" key="3">
    <source>
        <dbReference type="ARBA" id="ARBA00012891"/>
    </source>
</evidence>
<dbReference type="PRINTS" id="PR00416">
    <property type="entry name" value="EUTPISMRASEI"/>
</dbReference>
<reference evidence="10" key="1">
    <citation type="submission" date="2011-07" db="EMBL/GenBank/DDBJ databases">
        <title>The complete genome of Cyclobacterium marinum DSM 745.</title>
        <authorList>
            <person name="Lucas S."/>
            <person name="Han J."/>
            <person name="Lapidus A."/>
            <person name="Bruce D."/>
            <person name="Goodwin L."/>
            <person name="Pitluck S."/>
            <person name="Peters L."/>
            <person name="Kyrpides N."/>
            <person name="Mavromatis K."/>
            <person name="Ivanova N."/>
            <person name="Ovchinnikova G."/>
            <person name="Chertkov O."/>
            <person name="Detter J.C."/>
            <person name="Tapia R."/>
            <person name="Han C."/>
            <person name="Land M."/>
            <person name="Hauser L."/>
            <person name="Markowitz V."/>
            <person name="Cheng J.-F."/>
            <person name="Hugenholtz P."/>
            <person name="Woyke T."/>
            <person name="Wu D."/>
            <person name="Tindall B."/>
            <person name="Schuetze A."/>
            <person name="Brambilla E."/>
            <person name="Klenk H.-P."/>
            <person name="Eisen J.A."/>
        </authorList>
    </citation>
    <scope>NUCLEOTIDE SEQUENCE [LARGE SCALE GENOMIC DNA]</scope>
    <source>
        <strain evidence="10">ATCC 25205 / DSM 745 / LMG 13164 / NCIMB 1802</strain>
    </source>
</reference>
<dbReference type="STRING" id="880070.Cycma_4995"/>
<proteinExistence type="inferred from homology"/>
<dbReference type="EMBL" id="CP002955">
    <property type="protein sequence ID" value="AEL28679.1"/>
    <property type="molecule type" value="Genomic_DNA"/>
</dbReference>
<dbReference type="GO" id="GO:0006265">
    <property type="term" value="P:DNA topological change"/>
    <property type="evidence" value="ECO:0007669"/>
    <property type="project" value="InterPro"/>
</dbReference>
<dbReference type="AlphaFoldDB" id="G0J810"/>
<dbReference type="GO" id="GO:0003917">
    <property type="term" value="F:DNA topoisomerase type I (single strand cut, ATP-independent) activity"/>
    <property type="evidence" value="ECO:0007669"/>
    <property type="project" value="UniProtKB-EC"/>
</dbReference>
<dbReference type="Gene3D" id="1.10.132.120">
    <property type="match status" value="1"/>
</dbReference>
<dbReference type="InterPro" id="IPR013500">
    <property type="entry name" value="TopoI_cat_euk"/>
</dbReference>
<name>G0J810_CYCMS</name>